<protein>
    <submittedName>
        <fullName evidence="2">Uncharacterized protein</fullName>
    </submittedName>
</protein>
<reference evidence="2" key="1">
    <citation type="journal article" date="2021" name="Proc. Natl. Acad. Sci. U.S.A.">
        <title>A Catalog of Tens of Thousands of Viruses from Human Metagenomes Reveals Hidden Associations with Chronic Diseases.</title>
        <authorList>
            <person name="Tisza M.J."/>
            <person name="Buck C.B."/>
        </authorList>
    </citation>
    <scope>NUCLEOTIDE SEQUENCE</scope>
    <source>
        <strain evidence="2">CtNNQ1</strain>
    </source>
</reference>
<evidence type="ECO:0000313" key="2">
    <source>
        <dbReference type="EMBL" id="DAD71588.1"/>
    </source>
</evidence>
<name>A0A8S5LNJ4_9CAUD</name>
<feature type="coiled-coil region" evidence="1">
    <location>
        <begin position="23"/>
        <end position="57"/>
    </location>
</feature>
<accession>A0A8S5LNJ4</accession>
<keyword evidence="1" id="KW-0175">Coiled coil</keyword>
<sequence>MNFLTKIKNWLEKEINTDWRIVALDLNRALIDLQEKYQQANQHIADLEKIVAIYKEKENVK</sequence>
<dbReference type="EMBL" id="BK015884">
    <property type="protein sequence ID" value="DAD71588.1"/>
    <property type="molecule type" value="Genomic_DNA"/>
</dbReference>
<evidence type="ECO:0000256" key="1">
    <source>
        <dbReference type="SAM" id="Coils"/>
    </source>
</evidence>
<proteinExistence type="predicted"/>
<organism evidence="2">
    <name type="scientific">Siphoviridae sp. ctNNQ1</name>
    <dbReference type="NCBI Taxonomy" id="2827571"/>
    <lineage>
        <taxon>Viruses</taxon>
        <taxon>Duplodnaviria</taxon>
        <taxon>Heunggongvirae</taxon>
        <taxon>Uroviricota</taxon>
        <taxon>Caudoviricetes</taxon>
    </lineage>
</organism>